<evidence type="ECO:0000256" key="1">
    <source>
        <dbReference type="SAM" id="MobiDB-lite"/>
    </source>
</evidence>
<feature type="compositionally biased region" description="Basic and acidic residues" evidence="1">
    <location>
        <begin position="87"/>
        <end position="96"/>
    </location>
</feature>
<reference evidence="3 4" key="1">
    <citation type="submission" date="2024-04" db="EMBL/GenBank/DDBJ databases">
        <title>Phyllosticta paracitricarpa is synonymous to the EU quarantine fungus P. citricarpa based on phylogenomic analyses.</title>
        <authorList>
            <consortium name="Lawrence Berkeley National Laboratory"/>
            <person name="Van Ingen-Buijs V.A."/>
            <person name="Van Westerhoven A.C."/>
            <person name="Haridas S."/>
            <person name="Skiadas P."/>
            <person name="Martin F."/>
            <person name="Groenewald J.Z."/>
            <person name="Crous P.W."/>
            <person name="Seidl M.F."/>
        </authorList>
    </citation>
    <scope>NUCLEOTIDE SEQUENCE [LARGE SCALE GENOMIC DNA]</scope>
    <source>
        <strain evidence="3 4">CBS 122670</strain>
    </source>
</reference>
<comment type="caution">
    <text evidence="3">The sequence shown here is derived from an EMBL/GenBank/DDBJ whole genome shotgun (WGS) entry which is preliminary data.</text>
</comment>
<organism evidence="3 4">
    <name type="scientific">Phyllosticta citricarpa</name>
    <dbReference type="NCBI Taxonomy" id="55181"/>
    <lineage>
        <taxon>Eukaryota</taxon>
        <taxon>Fungi</taxon>
        <taxon>Dikarya</taxon>
        <taxon>Ascomycota</taxon>
        <taxon>Pezizomycotina</taxon>
        <taxon>Dothideomycetes</taxon>
        <taxon>Dothideomycetes incertae sedis</taxon>
        <taxon>Botryosphaeriales</taxon>
        <taxon>Phyllostictaceae</taxon>
        <taxon>Phyllosticta</taxon>
    </lineage>
</organism>
<evidence type="ECO:0008006" key="5">
    <source>
        <dbReference type="Google" id="ProtNLM"/>
    </source>
</evidence>
<evidence type="ECO:0000256" key="2">
    <source>
        <dbReference type="SAM" id="SignalP"/>
    </source>
</evidence>
<sequence length="96" mass="10052">MFNVAALAACMRLYVWCVHECAVQPTTTTSASRSVCCDGAWERGGGGGGEVPGFGDELKRGVLRPGMLAKLGGDSKKGQPVQGSMACRRESSTTVR</sequence>
<feature type="chain" id="PRO_5045207296" description="Secreted protein" evidence="2">
    <location>
        <begin position="18"/>
        <end position="96"/>
    </location>
</feature>
<accession>A0ABR1MBJ1</accession>
<dbReference type="EMBL" id="JBBPDW010000018">
    <property type="protein sequence ID" value="KAK7545286.1"/>
    <property type="molecule type" value="Genomic_DNA"/>
</dbReference>
<gene>
    <name evidence="3" type="ORF">IWX46DRAFT_114568</name>
</gene>
<keyword evidence="4" id="KW-1185">Reference proteome</keyword>
<feature type="region of interest" description="Disordered" evidence="1">
    <location>
        <begin position="72"/>
        <end position="96"/>
    </location>
</feature>
<evidence type="ECO:0000313" key="3">
    <source>
        <dbReference type="EMBL" id="KAK7545286.1"/>
    </source>
</evidence>
<proteinExistence type="predicted"/>
<name>A0ABR1MBJ1_9PEZI</name>
<dbReference type="Proteomes" id="UP001365128">
    <property type="component" value="Unassembled WGS sequence"/>
</dbReference>
<keyword evidence="2" id="KW-0732">Signal</keyword>
<feature type="signal peptide" evidence="2">
    <location>
        <begin position="1"/>
        <end position="17"/>
    </location>
</feature>
<evidence type="ECO:0000313" key="4">
    <source>
        <dbReference type="Proteomes" id="UP001365128"/>
    </source>
</evidence>
<protein>
    <recommendedName>
        <fullName evidence="5">Secreted protein</fullName>
    </recommendedName>
</protein>